<keyword evidence="1" id="KW-1015">Disulfide bond</keyword>
<dbReference type="PANTHER" id="PTHR24250">
    <property type="entry name" value="CHYMOTRYPSIN-RELATED"/>
    <property type="match status" value="1"/>
</dbReference>
<dbReference type="GO" id="GO:0006508">
    <property type="term" value="P:proteolysis"/>
    <property type="evidence" value="ECO:0007669"/>
    <property type="project" value="InterPro"/>
</dbReference>
<dbReference type="Gene3D" id="2.40.10.10">
    <property type="entry name" value="Trypsin-like serine proteases"/>
    <property type="match status" value="2"/>
</dbReference>
<proteinExistence type="predicted"/>
<feature type="chain" id="PRO_5036811362" evidence="2">
    <location>
        <begin position="20"/>
        <end position="486"/>
    </location>
</feature>
<dbReference type="InterPro" id="IPR001314">
    <property type="entry name" value="Peptidase_S1A"/>
</dbReference>
<dbReference type="AlphaFoldDB" id="A0A914D7V6"/>
<dbReference type="SMART" id="SM00020">
    <property type="entry name" value="Tryp_SPc"/>
    <property type="match status" value="2"/>
</dbReference>
<dbReference type="PRINTS" id="PR00722">
    <property type="entry name" value="CHYMOTRYPSIN"/>
</dbReference>
<name>A0A914D7V6_9BILA</name>
<feature type="domain" description="Peptidase S1" evidence="3">
    <location>
        <begin position="45"/>
        <end position="291"/>
    </location>
</feature>
<dbReference type="GO" id="GO:0004252">
    <property type="term" value="F:serine-type endopeptidase activity"/>
    <property type="evidence" value="ECO:0007669"/>
    <property type="project" value="InterPro"/>
</dbReference>
<dbReference type="InterPro" id="IPR001254">
    <property type="entry name" value="Trypsin_dom"/>
</dbReference>
<dbReference type="PANTHER" id="PTHR24250:SF27">
    <property type="entry name" value="ELASTASE 2 LIKE"/>
    <property type="match status" value="1"/>
</dbReference>
<keyword evidence="2" id="KW-0732">Signal</keyword>
<dbReference type="CDD" id="cd00190">
    <property type="entry name" value="Tryp_SPc"/>
    <property type="match status" value="1"/>
</dbReference>
<dbReference type="InterPro" id="IPR033116">
    <property type="entry name" value="TRYPSIN_SER"/>
</dbReference>
<accession>A0A914D7V6</accession>
<reference evidence="5" key="1">
    <citation type="submission" date="2022-11" db="UniProtKB">
        <authorList>
            <consortium name="WormBaseParasite"/>
        </authorList>
    </citation>
    <scope>IDENTIFICATION</scope>
</reference>
<sequence length="486" mass="54945">MVSVSLLIIFLGSFQEAFFHSPGCGKTYGNFPPGSEHEQGHLARVINGKYSRVGDWPWIVQLHADNSGYCTGTIISPRFILTAEHCTWFIMQKDYVTAHTRTVYSNEGNAVKVKRFIHYEDEGPPPLPFTWPLPNDLSILELEEPLTFNKNVSSICLPKNFDDYADQPAFIAGFGLNWNPTIEEDSIDEGRLRHDVIPIQDPDYCKKYICAGARDEGSTHGDSGGPLMVSARIETELEKAEGRWFIVGIVSGGRFTNANNSDWPESGEDPWTHIIYTRVNKYCEWIYRVTEGCGKPSPDCGKTYGNFPPGSEHEQGHLARVINGKYSRVGDWPWIVQLHADNSGYCTGTIISPRFILTAEHCTWFITQRDYLTAHTRTVYSNEGNAVNVKRIIHYEDEGPPSLTFTWPLPNDLSILELEEPLTFNKNVSSICLPKNFDDYADQPAFIAGFGRNWDPTSQEDSIDEGRLRHDVIPIQDSEYCLNNFK</sequence>
<dbReference type="SUPFAM" id="SSF50494">
    <property type="entry name" value="Trypsin-like serine proteases"/>
    <property type="match status" value="2"/>
</dbReference>
<evidence type="ECO:0000259" key="3">
    <source>
        <dbReference type="PROSITE" id="PS50240"/>
    </source>
</evidence>
<evidence type="ECO:0000256" key="1">
    <source>
        <dbReference type="ARBA" id="ARBA00023157"/>
    </source>
</evidence>
<organism evidence="4 5">
    <name type="scientific">Acrobeloides nanus</name>
    <dbReference type="NCBI Taxonomy" id="290746"/>
    <lineage>
        <taxon>Eukaryota</taxon>
        <taxon>Metazoa</taxon>
        <taxon>Ecdysozoa</taxon>
        <taxon>Nematoda</taxon>
        <taxon>Chromadorea</taxon>
        <taxon>Rhabditida</taxon>
        <taxon>Tylenchina</taxon>
        <taxon>Cephalobomorpha</taxon>
        <taxon>Cephaloboidea</taxon>
        <taxon>Cephalobidae</taxon>
        <taxon>Acrobeloides</taxon>
    </lineage>
</organism>
<feature type="domain" description="Peptidase S1" evidence="3">
    <location>
        <begin position="321"/>
        <end position="486"/>
    </location>
</feature>
<evidence type="ECO:0000313" key="4">
    <source>
        <dbReference type="Proteomes" id="UP000887540"/>
    </source>
</evidence>
<dbReference type="InterPro" id="IPR009003">
    <property type="entry name" value="Peptidase_S1_PA"/>
</dbReference>
<keyword evidence="4" id="KW-1185">Reference proteome</keyword>
<evidence type="ECO:0000313" key="5">
    <source>
        <dbReference type="WBParaSite" id="ACRNAN_scaffold2077.g30597.t1"/>
    </source>
</evidence>
<protein>
    <submittedName>
        <fullName evidence="5">Peptidase S1 domain-containing protein</fullName>
    </submittedName>
</protein>
<dbReference type="Proteomes" id="UP000887540">
    <property type="component" value="Unplaced"/>
</dbReference>
<dbReference type="WBParaSite" id="ACRNAN_scaffold2077.g30597.t1">
    <property type="protein sequence ID" value="ACRNAN_scaffold2077.g30597.t1"/>
    <property type="gene ID" value="ACRNAN_scaffold2077.g30597"/>
</dbReference>
<dbReference type="PROSITE" id="PS00135">
    <property type="entry name" value="TRYPSIN_SER"/>
    <property type="match status" value="1"/>
</dbReference>
<dbReference type="Pfam" id="PF00089">
    <property type="entry name" value="Trypsin"/>
    <property type="match status" value="2"/>
</dbReference>
<dbReference type="PROSITE" id="PS50240">
    <property type="entry name" value="TRYPSIN_DOM"/>
    <property type="match status" value="2"/>
</dbReference>
<feature type="signal peptide" evidence="2">
    <location>
        <begin position="1"/>
        <end position="19"/>
    </location>
</feature>
<evidence type="ECO:0000256" key="2">
    <source>
        <dbReference type="SAM" id="SignalP"/>
    </source>
</evidence>
<dbReference type="InterPro" id="IPR043504">
    <property type="entry name" value="Peptidase_S1_PA_chymotrypsin"/>
</dbReference>